<evidence type="ECO:0008006" key="3">
    <source>
        <dbReference type="Google" id="ProtNLM"/>
    </source>
</evidence>
<dbReference type="RefSeq" id="WP_106316680.1">
    <property type="nucleotide sequence ID" value="NZ_BOMO01000041.1"/>
</dbReference>
<dbReference type="OrthoDB" id="3403353at2"/>
<dbReference type="AlphaFoldDB" id="A0A2T0KJI9"/>
<name>A0A2T0KJI9_9ACTN</name>
<evidence type="ECO:0000313" key="1">
    <source>
        <dbReference type="EMBL" id="PRX23486.1"/>
    </source>
</evidence>
<protein>
    <recommendedName>
        <fullName evidence="3">MerR-like DNA binding protein</fullName>
    </recommendedName>
</protein>
<keyword evidence="2" id="KW-1185">Reference proteome</keyword>
<reference evidence="1 2" key="1">
    <citation type="submission" date="2018-03" db="EMBL/GenBank/DDBJ databases">
        <title>Genomic Encyclopedia of Archaeal and Bacterial Type Strains, Phase II (KMG-II): from individual species to whole genera.</title>
        <authorList>
            <person name="Goeker M."/>
        </authorList>
    </citation>
    <scope>NUCLEOTIDE SEQUENCE [LARGE SCALE GENOMIC DNA]</scope>
    <source>
        <strain evidence="1 2">DSM 43146</strain>
    </source>
</reference>
<dbReference type="Proteomes" id="UP000239415">
    <property type="component" value="Unassembled WGS sequence"/>
</dbReference>
<sequence length="80" mass="8720">MITNPVTGEEWGTAFEIAAALGADITPKMIRNWATRDGLPAARLTGPGRGAVYYPLPAAEEIEQRKRSSRRGRPRTVRAA</sequence>
<organism evidence="1 2">
    <name type="scientific">Actinoplanes italicus</name>
    <dbReference type="NCBI Taxonomy" id="113567"/>
    <lineage>
        <taxon>Bacteria</taxon>
        <taxon>Bacillati</taxon>
        <taxon>Actinomycetota</taxon>
        <taxon>Actinomycetes</taxon>
        <taxon>Micromonosporales</taxon>
        <taxon>Micromonosporaceae</taxon>
        <taxon>Actinoplanes</taxon>
    </lineage>
</organism>
<evidence type="ECO:0000313" key="2">
    <source>
        <dbReference type="Proteomes" id="UP000239415"/>
    </source>
</evidence>
<proteinExistence type="predicted"/>
<gene>
    <name evidence="1" type="ORF">CLV67_103234</name>
</gene>
<comment type="caution">
    <text evidence="1">The sequence shown here is derived from an EMBL/GenBank/DDBJ whole genome shotgun (WGS) entry which is preliminary data.</text>
</comment>
<accession>A0A2T0KJI9</accession>
<dbReference type="EMBL" id="PVMZ01000003">
    <property type="protein sequence ID" value="PRX23486.1"/>
    <property type="molecule type" value="Genomic_DNA"/>
</dbReference>